<dbReference type="GO" id="GO:0046872">
    <property type="term" value="F:metal ion binding"/>
    <property type="evidence" value="ECO:0007669"/>
    <property type="project" value="UniProtKB-KW"/>
</dbReference>
<dbReference type="Pfam" id="PF20773">
    <property type="entry name" value="InhA-like_MAM"/>
    <property type="match status" value="1"/>
</dbReference>
<dbReference type="RefSeq" id="WP_270040644.1">
    <property type="nucleotide sequence ID" value="NZ_JAPDOD010000012.1"/>
</dbReference>
<evidence type="ECO:0000256" key="10">
    <source>
        <dbReference type="SAM" id="MobiDB-lite"/>
    </source>
</evidence>
<keyword evidence="4" id="KW-0645">Protease</keyword>
<reference evidence="14" key="1">
    <citation type="submission" date="2022-10" db="EMBL/GenBank/DDBJ databases">
        <title>The WGS of Solirubrobacter ginsenosidimutans DSM 21036.</title>
        <authorList>
            <person name="Jiang Z."/>
        </authorList>
    </citation>
    <scope>NUCLEOTIDE SEQUENCE</scope>
    <source>
        <strain evidence="14">DSM 21036</strain>
    </source>
</reference>
<evidence type="ECO:0000256" key="7">
    <source>
        <dbReference type="ARBA" id="ARBA00022801"/>
    </source>
</evidence>
<dbReference type="AlphaFoldDB" id="A0A9X3MRS4"/>
<keyword evidence="8" id="KW-0862">Zinc</keyword>
<comment type="subcellular location">
    <subcellularLocation>
        <location evidence="2">Secreted</location>
    </subcellularLocation>
</comment>
<name>A0A9X3MRS4_9ACTN</name>
<evidence type="ECO:0000256" key="11">
    <source>
        <dbReference type="SAM" id="SignalP"/>
    </source>
</evidence>
<dbReference type="NCBIfam" id="TIGR03296">
    <property type="entry name" value="M6dom_TIGR03296"/>
    <property type="match status" value="1"/>
</dbReference>
<dbReference type="Pfam" id="PF05547">
    <property type="entry name" value="Peptidase_M6"/>
    <property type="match status" value="1"/>
</dbReference>
<evidence type="ECO:0000256" key="5">
    <source>
        <dbReference type="ARBA" id="ARBA00022723"/>
    </source>
</evidence>
<feature type="domain" description="Immune inhibitor A-like metallopeptidase VEG" evidence="13">
    <location>
        <begin position="622"/>
        <end position="780"/>
    </location>
</feature>
<evidence type="ECO:0000313" key="14">
    <source>
        <dbReference type="EMBL" id="MDA0161434.1"/>
    </source>
</evidence>
<dbReference type="PIRSF" id="PIRSF007519">
    <property type="entry name" value="Protease_InhA"/>
    <property type="match status" value="1"/>
</dbReference>
<dbReference type="GO" id="GO:0008237">
    <property type="term" value="F:metallopeptidase activity"/>
    <property type="evidence" value="ECO:0007669"/>
    <property type="project" value="UniProtKB-KW"/>
</dbReference>
<dbReference type="PANTHER" id="PTHR13062:SF12">
    <property type="entry name" value="ALPHA-2-MACROGLOBULIN DOMAIN-CONTAINING PROTEIN"/>
    <property type="match status" value="1"/>
</dbReference>
<comment type="caution">
    <text evidence="14">The sequence shown here is derived from an EMBL/GenBank/DDBJ whole genome shotgun (WGS) entry which is preliminary data.</text>
</comment>
<keyword evidence="3" id="KW-0964">Secreted</keyword>
<evidence type="ECO:0000256" key="2">
    <source>
        <dbReference type="ARBA" id="ARBA00004613"/>
    </source>
</evidence>
<feature type="signal peptide" evidence="11">
    <location>
        <begin position="1"/>
        <end position="27"/>
    </location>
</feature>
<feature type="chain" id="PRO_5040724616" evidence="11">
    <location>
        <begin position="28"/>
        <end position="793"/>
    </location>
</feature>
<dbReference type="SUPFAM" id="SSF55486">
    <property type="entry name" value="Metalloproteases ('zincins'), catalytic domain"/>
    <property type="match status" value="1"/>
</dbReference>
<evidence type="ECO:0000256" key="8">
    <source>
        <dbReference type="ARBA" id="ARBA00022833"/>
    </source>
</evidence>
<keyword evidence="7" id="KW-0378">Hydrolase</keyword>
<proteinExistence type="predicted"/>
<dbReference type="PANTHER" id="PTHR13062">
    <property type="entry name" value="COLLAGENASE"/>
    <property type="match status" value="1"/>
</dbReference>
<dbReference type="InterPro" id="IPR048665">
    <property type="entry name" value="InhA-like_VEG"/>
</dbReference>
<feature type="region of interest" description="Disordered" evidence="10">
    <location>
        <begin position="119"/>
        <end position="138"/>
    </location>
</feature>
<evidence type="ECO:0000313" key="15">
    <source>
        <dbReference type="Proteomes" id="UP001149140"/>
    </source>
</evidence>
<keyword evidence="6 11" id="KW-0732">Signal</keyword>
<dbReference type="GO" id="GO:0006508">
    <property type="term" value="P:proteolysis"/>
    <property type="evidence" value="ECO:0007669"/>
    <property type="project" value="UniProtKB-KW"/>
</dbReference>
<protein>
    <submittedName>
        <fullName evidence="14">Immune inhibitor A</fullName>
    </submittedName>
</protein>
<keyword evidence="9" id="KW-0482">Metalloprotease</keyword>
<evidence type="ECO:0000256" key="3">
    <source>
        <dbReference type="ARBA" id="ARBA00022525"/>
    </source>
</evidence>
<keyword evidence="5" id="KW-0479">Metal-binding</keyword>
<dbReference type="GO" id="GO:0005576">
    <property type="term" value="C:extracellular region"/>
    <property type="evidence" value="ECO:0007669"/>
    <property type="project" value="UniProtKB-SubCell"/>
</dbReference>
<evidence type="ECO:0000256" key="4">
    <source>
        <dbReference type="ARBA" id="ARBA00022670"/>
    </source>
</evidence>
<organism evidence="14 15">
    <name type="scientific">Solirubrobacter ginsenosidimutans</name>
    <dbReference type="NCBI Taxonomy" id="490573"/>
    <lineage>
        <taxon>Bacteria</taxon>
        <taxon>Bacillati</taxon>
        <taxon>Actinomycetota</taxon>
        <taxon>Thermoleophilia</taxon>
        <taxon>Solirubrobacterales</taxon>
        <taxon>Solirubrobacteraceae</taxon>
        <taxon>Solirubrobacter</taxon>
    </lineage>
</organism>
<dbReference type="InterPro" id="IPR012300">
    <property type="entry name" value="Pept_M6_InhA"/>
</dbReference>
<comment type="cofactor">
    <cofactor evidence="1">
        <name>Zn(2+)</name>
        <dbReference type="ChEBI" id="CHEBI:29105"/>
    </cofactor>
</comment>
<feature type="domain" description="Peptidase M6-like" evidence="12">
    <location>
        <begin position="96"/>
        <end position="413"/>
    </location>
</feature>
<keyword evidence="15" id="KW-1185">Reference proteome</keyword>
<dbReference type="EMBL" id="JAPDOD010000012">
    <property type="protein sequence ID" value="MDA0161434.1"/>
    <property type="molecule type" value="Genomic_DNA"/>
</dbReference>
<evidence type="ECO:0000259" key="13">
    <source>
        <dbReference type="Pfam" id="PF20774"/>
    </source>
</evidence>
<gene>
    <name evidence="14" type="ORF">OM076_14245</name>
</gene>
<dbReference type="InterPro" id="IPR008757">
    <property type="entry name" value="Peptidase_M6-like_domain"/>
</dbReference>
<dbReference type="Pfam" id="PF20774">
    <property type="entry name" value="InhA-like_VEG"/>
    <property type="match status" value="1"/>
</dbReference>
<evidence type="ECO:0000259" key="12">
    <source>
        <dbReference type="Pfam" id="PF05547"/>
    </source>
</evidence>
<evidence type="ECO:0000256" key="6">
    <source>
        <dbReference type="ARBA" id="ARBA00022729"/>
    </source>
</evidence>
<accession>A0A9X3MRS4</accession>
<evidence type="ECO:0000256" key="1">
    <source>
        <dbReference type="ARBA" id="ARBA00001947"/>
    </source>
</evidence>
<sequence>MFRVGAGLGSLGVALGLATTFALTANAAPPEGATAQPQAPVVDDLPNPAETKRRELREAAIKQVLAGRAKVQDITGSKVVKLGKTAPSAAAPAEDQYVELAREKTDKIFVVLAEFGNERAPGYPDQDTDPKTPGPATFNGPLHNAIPAPDRTKDNSTVWQPDYNRDHYQQLYFGTDPEAESVKTYYERQSSGRYTVDGQVTDWVKVRYNEARYGRSNGYPCAGNVCSDTWDLIKDAIDTWVADQHAKGRTDDQIKADLASYDQWDRNDYDHDGNFNEPDGYIDHFQIVHAGGDQADGDPQQGEDAIWSHRWKAFQNTGQGPAGNKDGGTQIGATGLWVADYTIQPENGGISVFAHEYGHDLGLPDEYDTAAAVDTAVNWWTLMSQSRTSAATDQGIGTRAADLGAWDKLQLGWLDYEIVVAGQNKTLDLGPHEGNTAKAQGLVMVLPKKTVTTPLGAPAAGANQWYSGTGDDYEASLARQVAVPSGTTTLSLQARWNIEDCGPDACDYAWVEVDDGTGYKAIAGSITKPAEGNGIDGVSGGYKPATFDLSAYANKTVSLRFHYKTDGAQQGNPGAADPPGIFLDEIKLTNGTQTLFTDGAENGANGWTASGFSIVGAVKSTQYDHYYIASNRTYTAYDRYLQTGPYNFGFPDRPDWVEHFPYQNGLLVSYWDTSFSDNNESVHPGQGEILPIDANPSVVYRLDGKPWRGRVQTYDAPFGLEKSDSFTLHAQETGAASYIRGQAAQPVFDDRREFWDPALPFVGVKVPHVGVTIRVTQQSGTSMRVRVAGTTGT</sequence>
<dbReference type="Proteomes" id="UP001149140">
    <property type="component" value="Unassembled WGS sequence"/>
</dbReference>
<evidence type="ECO:0000256" key="9">
    <source>
        <dbReference type="ARBA" id="ARBA00023049"/>
    </source>
</evidence>